<reference evidence="2 3" key="1">
    <citation type="journal article" date="2015" name="Int. J. Syst. Evol. Microbiol.">
        <title>Mariniphaga sediminis sp. nov., isolated from coastal sediment.</title>
        <authorList>
            <person name="Wang F.Q."/>
            <person name="Shen Q.Y."/>
            <person name="Chen G.J."/>
            <person name="Du Z.J."/>
        </authorList>
    </citation>
    <scope>NUCLEOTIDE SEQUENCE [LARGE SCALE GENOMIC DNA]</scope>
    <source>
        <strain evidence="2 3">SY21</strain>
    </source>
</reference>
<accession>A0A399D2A9</accession>
<name>A0A399D2A9_9BACT</name>
<sequence length="188" mass="20784">MKTVILLGTVRKGRQSHKAAHYLERRLQALGIETDLIDLAKTPLPIAGTEEAETPEAKRAIAHIGTRIEEGNSLIFVTPEYQGSFSGVLKNALDHYWAEFQKKPVGVVASSSGRMAGINASTQLQHVILSLGAFPMPNKLLISEVHTAFDAYGEPKEQRIVRSTNKFLDELLWFASAFCLKKQKEVVV</sequence>
<evidence type="ECO:0000313" key="2">
    <source>
        <dbReference type="EMBL" id="RIH65328.1"/>
    </source>
</evidence>
<dbReference type="Gene3D" id="3.40.50.360">
    <property type="match status" value="1"/>
</dbReference>
<dbReference type="GO" id="GO:0016491">
    <property type="term" value="F:oxidoreductase activity"/>
    <property type="evidence" value="ECO:0007669"/>
    <property type="project" value="InterPro"/>
</dbReference>
<dbReference type="PANTHER" id="PTHR30543">
    <property type="entry name" value="CHROMATE REDUCTASE"/>
    <property type="match status" value="1"/>
</dbReference>
<gene>
    <name evidence="2" type="ORF">D1164_09360</name>
</gene>
<dbReference type="InterPro" id="IPR029039">
    <property type="entry name" value="Flavoprotein-like_sf"/>
</dbReference>
<dbReference type="GO" id="GO:0005829">
    <property type="term" value="C:cytosol"/>
    <property type="evidence" value="ECO:0007669"/>
    <property type="project" value="TreeGrafter"/>
</dbReference>
<dbReference type="GO" id="GO:0010181">
    <property type="term" value="F:FMN binding"/>
    <property type="evidence" value="ECO:0007669"/>
    <property type="project" value="TreeGrafter"/>
</dbReference>
<dbReference type="EMBL" id="QWET01000006">
    <property type="protein sequence ID" value="RIH65328.1"/>
    <property type="molecule type" value="Genomic_DNA"/>
</dbReference>
<protein>
    <submittedName>
        <fullName evidence="2">NAD(P)H-dependent oxidoreductase</fullName>
    </submittedName>
</protein>
<proteinExistence type="predicted"/>
<dbReference type="InterPro" id="IPR050712">
    <property type="entry name" value="NAD(P)H-dep_reductase"/>
</dbReference>
<dbReference type="PANTHER" id="PTHR30543:SF21">
    <property type="entry name" value="NAD(P)H-DEPENDENT FMN REDUCTASE LOT6"/>
    <property type="match status" value="1"/>
</dbReference>
<feature type="domain" description="NADPH-dependent FMN reductase-like" evidence="1">
    <location>
        <begin position="1"/>
        <end position="145"/>
    </location>
</feature>
<dbReference type="SUPFAM" id="SSF52218">
    <property type="entry name" value="Flavoproteins"/>
    <property type="match status" value="1"/>
</dbReference>
<dbReference type="Proteomes" id="UP000266441">
    <property type="component" value="Unassembled WGS sequence"/>
</dbReference>
<dbReference type="OrthoDB" id="9812295at2"/>
<dbReference type="AlphaFoldDB" id="A0A399D2A9"/>
<keyword evidence="3" id="KW-1185">Reference proteome</keyword>
<evidence type="ECO:0000313" key="3">
    <source>
        <dbReference type="Proteomes" id="UP000266441"/>
    </source>
</evidence>
<dbReference type="RefSeq" id="WP_119349709.1">
    <property type="nucleotide sequence ID" value="NZ_QWET01000006.1"/>
</dbReference>
<dbReference type="InterPro" id="IPR005025">
    <property type="entry name" value="FMN_Rdtase-like_dom"/>
</dbReference>
<dbReference type="Pfam" id="PF03358">
    <property type="entry name" value="FMN_red"/>
    <property type="match status" value="1"/>
</dbReference>
<evidence type="ECO:0000259" key="1">
    <source>
        <dbReference type="Pfam" id="PF03358"/>
    </source>
</evidence>
<comment type="caution">
    <text evidence="2">The sequence shown here is derived from an EMBL/GenBank/DDBJ whole genome shotgun (WGS) entry which is preliminary data.</text>
</comment>
<organism evidence="2 3">
    <name type="scientific">Mariniphaga sediminis</name>
    <dbReference type="NCBI Taxonomy" id="1628158"/>
    <lineage>
        <taxon>Bacteria</taxon>
        <taxon>Pseudomonadati</taxon>
        <taxon>Bacteroidota</taxon>
        <taxon>Bacteroidia</taxon>
        <taxon>Marinilabiliales</taxon>
        <taxon>Prolixibacteraceae</taxon>
        <taxon>Mariniphaga</taxon>
    </lineage>
</organism>